<dbReference type="PATRIC" id="fig|1293598.4.peg.74"/>
<evidence type="ECO:0000313" key="2">
    <source>
        <dbReference type="EMBL" id="KRO18921.1"/>
    </source>
</evidence>
<feature type="chain" id="PRO_5039420170" description="Surface layer protein A domain-containing protein" evidence="1">
    <location>
        <begin position="21"/>
        <end position="180"/>
    </location>
</feature>
<accession>A0A0R2MZR0</accession>
<gene>
    <name evidence="2" type="ORF">IV56_GL000073</name>
</gene>
<reference evidence="2 3" key="1">
    <citation type="journal article" date="2015" name="Genome Announc.">
        <title>Expanding the biotechnology potential of lactobacilli through comparative genomics of 213 strains and associated genera.</title>
        <authorList>
            <person name="Sun Z."/>
            <person name="Harris H.M."/>
            <person name="McCann A."/>
            <person name="Guo C."/>
            <person name="Argimon S."/>
            <person name="Zhang W."/>
            <person name="Yang X."/>
            <person name="Jeffery I.B."/>
            <person name="Cooney J.C."/>
            <person name="Kagawa T.F."/>
            <person name="Liu W."/>
            <person name="Song Y."/>
            <person name="Salvetti E."/>
            <person name="Wrobel A."/>
            <person name="Rasinkangas P."/>
            <person name="Parkhill J."/>
            <person name="Rea M.C."/>
            <person name="O'Sullivan O."/>
            <person name="Ritari J."/>
            <person name="Douillard F.P."/>
            <person name="Paul Ross R."/>
            <person name="Yang R."/>
            <person name="Briner A.E."/>
            <person name="Felis G.E."/>
            <person name="de Vos W.M."/>
            <person name="Barrangou R."/>
            <person name="Klaenhammer T.R."/>
            <person name="Caufield P.W."/>
            <person name="Cui Y."/>
            <person name="Zhang H."/>
            <person name="O'Toole P.W."/>
        </authorList>
    </citation>
    <scope>NUCLEOTIDE SEQUENCE [LARGE SCALE GENOMIC DNA]</scope>
    <source>
        <strain evidence="2 3">DSM 24301</strain>
    </source>
</reference>
<feature type="signal peptide" evidence="1">
    <location>
        <begin position="1"/>
        <end position="20"/>
    </location>
</feature>
<comment type="caution">
    <text evidence="2">The sequence shown here is derived from an EMBL/GenBank/DDBJ whole genome shotgun (WGS) entry which is preliminary data.</text>
</comment>
<dbReference type="AlphaFoldDB" id="A0A0R2MZR0"/>
<dbReference type="EMBL" id="JQCE01000001">
    <property type="protein sequence ID" value="KRO18921.1"/>
    <property type="molecule type" value="Genomic_DNA"/>
</dbReference>
<evidence type="ECO:0000313" key="3">
    <source>
        <dbReference type="Proteomes" id="UP000050969"/>
    </source>
</evidence>
<evidence type="ECO:0008006" key="4">
    <source>
        <dbReference type="Google" id="ProtNLM"/>
    </source>
</evidence>
<dbReference type="Proteomes" id="UP000050969">
    <property type="component" value="Unassembled WGS sequence"/>
</dbReference>
<dbReference type="RefSeq" id="WP_056991793.1">
    <property type="nucleotide sequence ID" value="NZ_JQCE01000001.1"/>
</dbReference>
<protein>
    <recommendedName>
        <fullName evidence="4">Surface layer protein A domain-containing protein</fullName>
    </recommendedName>
</protein>
<name>A0A0R2MZR0_9LACO</name>
<organism evidence="2 3">
    <name type="scientific">Lacticaseibacillus saniviri JCM 17471 = DSM 24301</name>
    <dbReference type="NCBI Taxonomy" id="1293598"/>
    <lineage>
        <taxon>Bacteria</taxon>
        <taxon>Bacillati</taxon>
        <taxon>Bacillota</taxon>
        <taxon>Bacilli</taxon>
        <taxon>Lactobacillales</taxon>
        <taxon>Lactobacillaceae</taxon>
        <taxon>Lacticaseibacillus</taxon>
    </lineage>
</organism>
<sequence length="180" mass="19414">MKKLSALLVGAAILGGFALAPTVNPQAANTGYNKIKGSLSALNVDLKVTVATPAKKKVQTYTAKGKPSKVLPANTRWNMVGEQLVGKNDVRYDLGGGYWVKATSVTPSITPVSLFKNFKTTTFVAGGNGAMIEPEIGGVAGTRILRAGSQWKYYQKVYHNHNLWYNLGGNQWTTSFNSFE</sequence>
<keyword evidence="3" id="KW-1185">Reference proteome</keyword>
<proteinExistence type="predicted"/>
<evidence type="ECO:0000256" key="1">
    <source>
        <dbReference type="SAM" id="SignalP"/>
    </source>
</evidence>
<keyword evidence="1" id="KW-0732">Signal</keyword>